<evidence type="ECO:0000259" key="1">
    <source>
        <dbReference type="Pfam" id="PF01936"/>
    </source>
</evidence>
<dbReference type="GeneID" id="108859564"/>
<dbReference type="CDD" id="cd10910">
    <property type="entry name" value="PIN_limkain_b1_N_like"/>
    <property type="match status" value="1"/>
</dbReference>
<name>A0A9W3BTN9_RAPSA</name>
<dbReference type="PANTHER" id="PTHR14379:SF15">
    <property type="entry name" value="NYN DOMAIN-CONTAINING PROTEIN"/>
    <property type="match status" value="1"/>
</dbReference>
<gene>
    <name evidence="3 4" type="primary">LOC108859564</name>
</gene>
<organism evidence="2 4">
    <name type="scientific">Raphanus sativus</name>
    <name type="common">Radish</name>
    <name type="synonym">Raphanus raphanistrum var. sativus</name>
    <dbReference type="NCBI Taxonomy" id="3726"/>
    <lineage>
        <taxon>Eukaryota</taxon>
        <taxon>Viridiplantae</taxon>
        <taxon>Streptophyta</taxon>
        <taxon>Embryophyta</taxon>
        <taxon>Tracheophyta</taxon>
        <taxon>Spermatophyta</taxon>
        <taxon>Magnoliopsida</taxon>
        <taxon>eudicotyledons</taxon>
        <taxon>Gunneridae</taxon>
        <taxon>Pentapetalae</taxon>
        <taxon>rosids</taxon>
        <taxon>malvids</taxon>
        <taxon>Brassicales</taxon>
        <taxon>Brassicaceae</taxon>
        <taxon>Brassiceae</taxon>
        <taxon>Raphanus</taxon>
    </lineage>
</organism>
<feature type="domain" description="NYN" evidence="1">
    <location>
        <begin position="14"/>
        <end position="136"/>
    </location>
</feature>
<dbReference type="Proteomes" id="UP000504610">
    <property type="component" value="Chromosome 5"/>
</dbReference>
<dbReference type="RefSeq" id="XP_056842607.1">
    <property type="nucleotide sequence ID" value="XM_056986627.1"/>
</dbReference>
<dbReference type="GO" id="GO:0005777">
    <property type="term" value="C:peroxisome"/>
    <property type="evidence" value="ECO:0007669"/>
    <property type="project" value="InterPro"/>
</dbReference>
<accession>A0A9W3BTN9</accession>
<dbReference type="RefSeq" id="XP_056842606.1">
    <property type="nucleotide sequence ID" value="XM_056986626.1"/>
</dbReference>
<proteinExistence type="predicted"/>
<evidence type="ECO:0000313" key="4">
    <source>
        <dbReference type="RefSeq" id="XP_056842607.1"/>
    </source>
</evidence>
<dbReference type="PANTHER" id="PTHR14379">
    <property type="entry name" value="LIMKAIN B LKAP"/>
    <property type="match status" value="1"/>
</dbReference>
<dbReference type="GO" id="GO:0010468">
    <property type="term" value="P:regulation of gene expression"/>
    <property type="evidence" value="ECO:0007669"/>
    <property type="project" value="InterPro"/>
</dbReference>
<dbReference type="AlphaFoldDB" id="A0A9W3BTN9"/>
<protein>
    <submittedName>
        <fullName evidence="3 4">Uncharacterized protein LOC108859564</fullName>
    </submittedName>
</protein>
<dbReference type="OrthoDB" id="1022859at2759"/>
<dbReference type="Pfam" id="PF01936">
    <property type="entry name" value="NYN"/>
    <property type="match status" value="1"/>
</dbReference>
<dbReference type="InterPro" id="IPR021139">
    <property type="entry name" value="NYN"/>
</dbReference>
<dbReference type="KEGG" id="rsz:108859564"/>
<reference evidence="3 4" key="2">
    <citation type="submission" date="2025-04" db="UniProtKB">
        <authorList>
            <consortium name="RefSeq"/>
        </authorList>
    </citation>
    <scope>IDENTIFICATION</scope>
    <source>
        <tissue evidence="3 4">Leaf</tissue>
    </source>
</reference>
<dbReference type="InterPro" id="IPR024768">
    <property type="entry name" value="Marf1"/>
</dbReference>
<dbReference type="GO" id="GO:0004540">
    <property type="term" value="F:RNA nuclease activity"/>
    <property type="evidence" value="ECO:0007669"/>
    <property type="project" value="InterPro"/>
</dbReference>
<reference evidence="2" key="1">
    <citation type="journal article" date="2019" name="Database">
        <title>The radish genome database (RadishGD): an integrated information resource for radish genomics.</title>
        <authorList>
            <person name="Yu H.J."/>
            <person name="Baek S."/>
            <person name="Lee Y.J."/>
            <person name="Cho A."/>
            <person name="Mun J.H."/>
        </authorList>
    </citation>
    <scope>NUCLEOTIDE SEQUENCE [LARGE SCALE GENOMIC DNA]</scope>
    <source>
        <strain evidence="2">cv. WK10039</strain>
    </source>
</reference>
<keyword evidence="2" id="KW-1185">Reference proteome</keyword>
<evidence type="ECO:0000313" key="3">
    <source>
        <dbReference type="RefSeq" id="XP_056842606.1"/>
    </source>
</evidence>
<evidence type="ECO:0000313" key="2">
    <source>
        <dbReference type="Proteomes" id="UP000504610"/>
    </source>
</evidence>
<sequence>MSPPTTSSKYSEAKTGVFWDVTDCPIPTGLDPGSIHQNIELALAKKGYHGEVTITPYCDKNQFPDGPDDFESAGMKLIPTGDKHMRLRKMVQEFTRWVLNEGLSNFMVISRNGMELARALQSLKRNGHNIFFAHPQHGPIQTRSYDLATELWVWETLAAGGDPIVKTKRDAEVSNKEDDV</sequence>